<name>A0ABU5L7Y6_9RICK</name>
<evidence type="ECO:0000313" key="2">
    <source>
        <dbReference type="Proteomes" id="UP001293791"/>
    </source>
</evidence>
<evidence type="ECO:0000313" key="1">
    <source>
        <dbReference type="EMBL" id="MDZ5762157.1"/>
    </source>
</evidence>
<comment type="caution">
    <text evidence="1">The sequence shown here is derived from an EMBL/GenBank/DDBJ whole genome shotgun (WGS) entry which is preliminary data.</text>
</comment>
<organism evidence="1 2">
    <name type="scientific">Candidatus Cyrtobacter comes</name>
    <dbReference type="NCBI Taxonomy" id="675776"/>
    <lineage>
        <taxon>Bacteria</taxon>
        <taxon>Pseudomonadati</taxon>
        <taxon>Pseudomonadota</taxon>
        <taxon>Alphaproteobacteria</taxon>
        <taxon>Rickettsiales</taxon>
        <taxon>Candidatus Midichloriaceae</taxon>
        <taxon>Candidatus Cyrtobacter</taxon>
    </lineage>
</organism>
<protein>
    <submittedName>
        <fullName evidence="1">Uncharacterized protein</fullName>
    </submittedName>
</protein>
<sequence>MMITELGSADELVMGSGDGKAENQYIQIRNY</sequence>
<reference evidence="1 2" key="1">
    <citation type="submission" date="2023-02" db="EMBL/GenBank/DDBJ databases">
        <title>Host association and intracellularity evolved multiple times independently in the Rickettsiales.</title>
        <authorList>
            <person name="Castelli M."/>
            <person name="Nardi T."/>
            <person name="Gammuto L."/>
            <person name="Bellinzona G."/>
            <person name="Sabaneyeva E."/>
            <person name="Potekhin A."/>
            <person name="Serra V."/>
            <person name="Petroni G."/>
            <person name="Sassera D."/>
        </authorList>
    </citation>
    <scope>NUCLEOTIDE SEQUENCE [LARGE SCALE GENOMIC DNA]</scope>
    <source>
        <strain evidence="1 2">BOD18</strain>
    </source>
</reference>
<keyword evidence="2" id="KW-1185">Reference proteome</keyword>
<proteinExistence type="predicted"/>
<gene>
    <name evidence="1" type="ORF">Cyrtocomes_00528</name>
</gene>
<accession>A0ABU5L7Y6</accession>
<dbReference type="EMBL" id="JARGYT010000023">
    <property type="protein sequence ID" value="MDZ5762157.1"/>
    <property type="molecule type" value="Genomic_DNA"/>
</dbReference>
<dbReference type="Proteomes" id="UP001293791">
    <property type="component" value="Unassembled WGS sequence"/>
</dbReference>